<accession>A0A6C0CTU7</accession>
<name>A0A6C0CTU7_9ZZZZ</name>
<proteinExistence type="predicted"/>
<dbReference type="AlphaFoldDB" id="A0A6C0CTU7"/>
<organism evidence="1">
    <name type="scientific">viral metagenome</name>
    <dbReference type="NCBI Taxonomy" id="1070528"/>
    <lineage>
        <taxon>unclassified sequences</taxon>
        <taxon>metagenomes</taxon>
        <taxon>organismal metagenomes</taxon>
    </lineage>
</organism>
<reference evidence="1" key="1">
    <citation type="journal article" date="2020" name="Nature">
        <title>Giant virus diversity and host interactions through global metagenomics.</title>
        <authorList>
            <person name="Schulz F."/>
            <person name="Roux S."/>
            <person name="Paez-Espino D."/>
            <person name="Jungbluth S."/>
            <person name="Walsh D.A."/>
            <person name="Denef V.J."/>
            <person name="McMahon K.D."/>
            <person name="Konstantinidis K.T."/>
            <person name="Eloe-Fadrosh E.A."/>
            <person name="Kyrpides N.C."/>
            <person name="Woyke T."/>
        </authorList>
    </citation>
    <scope>NUCLEOTIDE SEQUENCE</scope>
    <source>
        <strain evidence="1">GVMAG-M-3300021964-36</strain>
    </source>
</reference>
<protein>
    <submittedName>
        <fullName evidence="1">Uncharacterized protein</fullName>
    </submittedName>
</protein>
<dbReference type="EMBL" id="MN739487">
    <property type="protein sequence ID" value="QHT07831.1"/>
    <property type="molecule type" value="Genomic_DNA"/>
</dbReference>
<sequence>MHKSLQKSIKQDLKYIEDNCNNDIIDIECIIRWDRIASISKSTKDLLKKYISL</sequence>
<evidence type="ECO:0000313" key="1">
    <source>
        <dbReference type="EMBL" id="QHT07831.1"/>
    </source>
</evidence>